<evidence type="ECO:0000259" key="2">
    <source>
        <dbReference type="Pfam" id="PF01702"/>
    </source>
</evidence>
<evidence type="ECO:0000256" key="1">
    <source>
        <dbReference type="ARBA" id="ARBA00022694"/>
    </source>
</evidence>
<feature type="domain" description="tRNA-guanine(15) transglycosylase-like" evidence="2">
    <location>
        <begin position="16"/>
        <end position="232"/>
    </location>
</feature>
<reference evidence="3" key="1">
    <citation type="submission" date="2018-05" db="EMBL/GenBank/DDBJ databases">
        <authorList>
            <person name="Lanie J.A."/>
            <person name="Ng W.-L."/>
            <person name="Kazmierczak K.M."/>
            <person name="Andrzejewski T.M."/>
            <person name="Davidsen T.M."/>
            <person name="Wayne K.J."/>
            <person name="Tettelin H."/>
            <person name="Glass J.I."/>
            <person name="Rusch D."/>
            <person name="Podicherti R."/>
            <person name="Tsui H.-C.T."/>
            <person name="Winkler M.E."/>
        </authorList>
    </citation>
    <scope>NUCLEOTIDE SEQUENCE</scope>
</reference>
<dbReference type="NCBIfam" id="TIGR00449">
    <property type="entry name" value="tgt_general"/>
    <property type="match status" value="1"/>
</dbReference>
<dbReference type="AlphaFoldDB" id="A0A382SSS8"/>
<dbReference type="SUPFAM" id="SSF51713">
    <property type="entry name" value="tRNA-guanine transglycosylase"/>
    <property type="match status" value="1"/>
</dbReference>
<accession>A0A382SSS8</accession>
<dbReference type="Gene3D" id="3.20.20.105">
    <property type="entry name" value="Queuine tRNA-ribosyltransferase-like"/>
    <property type="match status" value="1"/>
</dbReference>
<dbReference type="EMBL" id="UINC01130700">
    <property type="protein sequence ID" value="SVD11931.1"/>
    <property type="molecule type" value="Genomic_DNA"/>
</dbReference>
<dbReference type="PANTHER" id="PTHR46499">
    <property type="entry name" value="QUEUINE TRNA-RIBOSYLTRANSFERASE"/>
    <property type="match status" value="1"/>
</dbReference>
<sequence>MTKFSWQVNKISSSSRARTGVISTPHGDIHTPAFIFCGTKASLKSYSTVEAKKNKTQIILSNTYHLMLQPGSKLIAKHGGLHKFMNWQGPMLTDSGGFQIFSLGHGFVADEIKGRNSLRSRNKTLLNITEEGALFKSYVDGRNHLITPERSINVQRDIGADLILVFDECTPFHVEKSYTAESMARSHRWSLRSLRSFNRKDSYSSKKGSAGLQSLYGIIQGGIFEDLRDESISFN</sequence>
<dbReference type="GO" id="GO:0002099">
    <property type="term" value="P:tRNA wobble guanine modification"/>
    <property type="evidence" value="ECO:0007669"/>
    <property type="project" value="TreeGrafter"/>
</dbReference>
<gene>
    <name evidence="3" type="ORF">METZ01_LOCUS364785</name>
</gene>
<dbReference type="GO" id="GO:0005737">
    <property type="term" value="C:cytoplasm"/>
    <property type="evidence" value="ECO:0007669"/>
    <property type="project" value="TreeGrafter"/>
</dbReference>
<feature type="non-terminal residue" evidence="3">
    <location>
        <position position="235"/>
    </location>
</feature>
<evidence type="ECO:0000313" key="3">
    <source>
        <dbReference type="EMBL" id="SVD11931.1"/>
    </source>
</evidence>
<dbReference type="InterPro" id="IPR002616">
    <property type="entry name" value="tRNA_ribo_trans-like"/>
</dbReference>
<proteinExistence type="predicted"/>
<dbReference type="InterPro" id="IPR050076">
    <property type="entry name" value="ArchSynthase1/Queuine_TRR"/>
</dbReference>
<keyword evidence="1" id="KW-0819">tRNA processing</keyword>
<name>A0A382SSS8_9ZZZZ</name>
<organism evidence="3">
    <name type="scientific">marine metagenome</name>
    <dbReference type="NCBI Taxonomy" id="408172"/>
    <lineage>
        <taxon>unclassified sequences</taxon>
        <taxon>metagenomes</taxon>
        <taxon>ecological metagenomes</taxon>
    </lineage>
</organism>
<dbReference type="Pfam" id="PF01702">
    <property type="entry name" value="TGT"/>
    <property type="match status" value="1"/>
</dbReference>
<dbReference type="InterPro" id="IPR036511">
    <property type="entry name" value="TGT-like_sf"/>
</dbReference>
<protein>
    <recommendedName>
        <fullName evidence="2">tRNA-guanine(15) transglycosylase-like domain-containing protein</fullName>
    </recommendedName>
</protein>
<dbReference type="PANTHER" id="PTHR46499:SF1">
    <property type="entry name" value="QUEUINE TRNA-RIBOSYLTRANSFERASE"/>
    <property type="match status" value="1"/>
</dbReference>